<dbReference type="InterPro" id="IPR003593">
    <property type="entry name" value="AAA+_ATPase"/>
</dbReference>
<dbReference type="GO" id="GO:0098796">
    <property type="term" value="C:membrane protein complex"/>
    <property type="evidence" value="ECO:0007669"/>
    <property type="project" value="UniProtKB-ARBA"/>
</dbReference>
<dbReference type="GO" id="GO:0005524">
    <property type="term" value="F:ATP binding"/>
    <property type="evidence" value="ECO:0007669"/>
    <property type="project" value="UniProtKB-KW"/>
</dbReference>
<dbReference type="PANTHER" id="PTHR24220:SF685">
    <property type="entry name" value="ABC TRANSPORTER RELATED"/>
    <property type="match status" value="1"/>
</dbReference>
<evidence type="ECO:0000259" key="4">
    <source>
        <dbReference type="PROSITE" id="PS50893"/>
    </source>
</evidence>
<keyword evidence="2" id="KW-0547">Nucleotide-binding</keyword>
<dbReference type="PANTHER" id="PTHR24220">
    <property type="entry name" value="IMPORT ATP-BINDING PROTEIN"/>
    <property type="match status" value="1"/>
</dbReference>
<dbReference type="PROSITE" id="PS50893">
    <property type="entry name" value="ABC_TRANSPORTER_2"/>
    <property type="match status" value="1"/>
</dbReference>
<protein>
    <submittedName>
        <fullName evidence="5">ABC transporter ATP-binding protein</fullName>
    </submittedName>
</protein>
<sequence length="307" mass="32561">MGRGFVPRSNQRPIEVARKSCPGPCRRTTFQALGAMVSGRVVNSVVGAGTLRVERRTMTSQPTTTVAPACGAQHLTKTFGADGPRPVIAVNDVSLTIAQGSFTAIMGPSGSGKSTLMHCMAGLDRATSGGAFIGESNLTVLPEKEVTRIRRDRIGFVFQAFNLLPTLTAEQNILLPLELAGTRPDRALFDEIVSSLGIADRLTHRPSQLSGGQQQRVAIARAMVTKPDVIFADEPTGALDSRAGTALLAYLQSCSRDRGQTIIMVTHDPKAAAYADRALVLSDGRIVDDVEHPTADLMLSSLGRLGA</sequence>
<organism evidence="5 6">
    <name type="scientific">Arachnia propionica</name>
    <dbReference type="NCBI Taxonomy" id="1750"/>
    <lineage>
        <taxon>Bacteria</taxon>
        <taxon>Bacillati</taxon>
        <taxon>Actinomycetota</taxon>
        <taxon>Actinomycetes</taxon>
        <taxon>Propionibacteriales</taxon>
        <taxon>Propionibacteriaceae</taxon>
        <taxon>Arachnia</taxon>
    </lineage>
</organism>
<dbReference type="Pfam" id="PF00005">
    <property type="entry name" value="ABC_tran"/>
    <property type="match status" value="1"/>
</dbReference>
<dbReference type="EMBL" id="RQZG01000006">
    <property type="protein sequence ID" value="RRD05486.1"/>
    <property type="molecule type" value="Genomic_DNA"/>
</dbReference>
<accession>A0A3P1T9E9</accession>
<keyword evidence="3 5" id="KW-0067">ATP-binding</keyword>
<evidence type="ECO:0000256" key="1">
    <source>
        <dbReference type="ARBA" id="ARBA00022448"/>
    </source>
</evidence>
<reference evidence="5 6" key="1">
    <citation type="submission" date="2018-11" db="EMBL/GenBank/DDBJ databases">
        <title>Genomes From Bacteria Associated with the Canine Oral Cavity: a Test Case for Automated Genome-Based Taxonomic Assignment.</title>
        <authorList>
            <person name="Coil D.A."/>
            <person name="Jospin G."/>
            <person name="Darling A.E."/>
            <person name="Wallis C."/>
            <person name="Davis I.J."/>
            <person name="Harris S."/>
            <person name="Eisen J.A."/>
            <person name="Holcombe L.J."/>
            <person name="O'Flynn C."/>
        </authorList>
    </citation>
    <scope>NUCLEOTIDE SEQUENCE [LARGE SCALE GENOMIC DNA]</scope>
    <source>
        <strain evidence="5 6">OH887_COT-365</strain>
    </source>
</reference>
<dbReference type="GO" id="GO:0016887">
    <property type="term" value="F:ATP hydrolysis activity"/>
    <property type="evidence" value="ECO:0007669"/>
    <property type="project" value="InterPro"/>
</dbReference>
<dbReference type="AlphaFoldDB" id="A0A3P1T9E9"/>
<dbReference type="Gene3D" id="3.40.50.300">
    <property type="entry name" value="P-loop containing nucleotide triphosphate hydrolases"/>
    <property type="match status" value="1"/>
</dbReference>
<dbReference type="FunFam" id="3.40.50.300:FF:000032">
    <property type="entry name" value="Export ABC transporter ATP-binding protein"/>
    <property type="match status" value="1"/>
</dbReference>
<dbReference type="InterPro" id="IPR003439">
    <property type="entry name" value="ABC_transporter-like_ATP-bd"/>
</dbReference>
<dbReference type="Proteomes" id="UP000280819">
    <property type="component" value="Unassembled WGS sequence"/>
</dbReference>
<comment type="caution">
    <text evidence="5">The sequence shown here is derived from an EMBL/GenBank/DDBJ whole genome shotgun (WGS) entry which is preliminary data.</text>
</comment>
<gene>
    <name evidence="5" type="ORF">EII34_07075</name>
</gene>
<dbReference type="InterPro" id="IPR015854">
    <property type="entry name" value="ABC_transpr_LolD-like"/>
</dbReference>
<dbReference type="GO" id="GO:0005886">
    <property type="term" value="C:plasma membrane"/>
    <property type="evidence" value="ECO:0007669"/>
    <property type="project" value="TreeGrafter"/>
</dbReference>
<dbReference type="InterPro" id="IPR017911">
    <property type="entry name" value="MacB-like_ATP-bd"/>
</dbReference>
<dbReference type="InterPro" id="IPR017871">
    <property type="entry name" value="ABC_transporter-like_CS"/>
</dbReference>
<dbReference type="InterPro" id="IPR027417">
    <property type="entry name" value="P-loop_NTPase"/>
</dbReference>
<dbReference type="PROSITE" id="PS00211">
    <property type="entry name" value="ABC_TRANSPORTER_1"/>
    <property type="match status" value="1"/>
</dbReference>
<dbReference type="GO" id="GO:0022857">
    <property type="term" value="F:transmembrane transporter activity"/>
    <property type="evidence" value="ECO:0007669"/>
    <property type="project" value="TreeGrafter"/>
</dbReference>
<evidence type="ECO:0000313" key="6">
    <source>
        <dbReference type="Proteomes" id="UP000280819"/>
    </source>
</evidence>
<proteinExistence type="predicted"/>
<dbReference type="SUPFAM" id="SSF52540">
    <property type="entry name" value="P-loop containing nucleoside triphosphate hydrolases"/>
    <property type="match status" value="1"/>
</dbReference>
<evidence type="ECO:0000313" key="5">
    <source>
        <dbReference type="EMBL" id="RRD05486.1"/>
    </source>
</evidence>
<dbReference type="OrthoDB" id="3176024at2"/>
<evidence type="ECO:0000256" key="3">
    <source>
        <dbReference type="ARBA" id="ARBA00022840"/>
    </source>
</evidence>
<dbReference type="SMART" id="SM00382">
    <property type="entry name" value="AAA"/>
    <property type="match status" value="1"/>
</dbReference>
<evidence type="ECO:0000256" key="2">
    <source>
        <dbReference type="ARBA" id="ARBA00022741"/>
    </source>
</evidence>
<feature type="domain" description="ABC transporter" evidence="4">
    <location>
        <begin position="70"/>
        <end position="302"/>
    </location>
</feature>
<keyword evidence="1" id="KW-0813">Transport</keyword>
<dbReference type="CDD" id="cd03255">
    <property type="entry name" value="ABC_MJ0796_LolCDE_FtsE"/>
    <property type="match status" value="1"/>
</dbReference>
<name>A0A3P1T9E9_9ACTN</name>